<evidence type="ECO:0008006" key="3">
    <source>
        <dbReference type="Google" id="ProtNLM"/>
    </source>
</evidence>
<reference evidence="2" key="1">
    <citation type="journal article" date="2019" name="Int. J. Syst. Evol. Microbiol.">
        <title>The Global Catalogue of Microorganisms (GCM) 10K type strain sequencing project: providing services to taxonomists for standard genome sequencing and annotation.</title>
        <authorList>
            <consortium name="The Broad Institute Genomics Platform"/>
            <consortium name="The Broad Institute Genome Sequencing Center for Infectious Disease"/>
            <person name="Wu L."/>
            <person name="Ma J."/>
        </authorList>
    </citation>
    <scope>NUCLEOTIDE SEQUENCE [LARGE SCALE GENOMIC DNA]</scope>
    <source>
        <strain evidence="2">CECT 7956</strain>
    </source>
</reference>
<evidence type="ECO:0000313" key="1">
    <source>
        <dbReference type="EMBL" id="MFC3812799.1"/>
    </source>
</evidence>
<sequence length="156" mass="17736">MKNIYNLLIGLVALGFTSCQVHSYRLIASDSIPKSAEWRGFNLVLDENITDTDKIKARLISEMKKKKYFFDPEGAELVVFVQIMHKPIETYVWAADQYKSKKAFPVKTHGQSMMVQVVDTQNYETIWRSVCKSKSASQGNFGSETLASRALAEFLK</sequence>
<keyword evidence="2" id="KW-1185">Reference proteome</keyword>
<dbReference type="RefSeq" id="WP_379839703.1">
    <property type="nucleotide sequence ID" value="NZ_JBHRYQ010000001.1"/>
</dbReference>
<accession>A0ABV7YZQ8</accession>
<comment type="caution">
    <text evidence="1">The sequence shown here is derived from an EMBL/GenBank/DDBJ whole genome shotgun (WGS) entry which is preliminary data.</text>
</comment>
<name>A0ABV7YZQ8_9BACT</name>
<dbReference type="EMBL" id="JBHRYQ010000001">
    <property type="protein sequence ID" value="MFC3812799.1"/>
    <property type="molecule type" value="Genomic_DNA"/>
</dbReference>
<dbReference type="PROSITE" id="PS51257">
    <property type="entry name" value="PROKAR_LIPOPROTEIN"/>
    <property type="match status" value="1"/>
</dbReference>
<gene>
    <name evidence="1" type="ORF">ACFOOI_19200</name>
</gene>
<organism evidence="1 2">
    <name type="scientific">Lacihabitans lacunae</name>
    <dbReference type="NCBI Taxonomy" id="1028214"/>
    <lineage>
        <taxon>Bacteria</taxon>
        <taxon>Pseudomonadati</taxon>
        <taxon>Bacteroidota</taxon>
        <taxon>Cytophagia</taxon>
        <taxon>Cytophagales</taxon>
        <taxon>Leadbetterellaceae</taxon>
        <taxon>Lacihabitans</taxon>
    </lineage>
</organism>
<protein>
    <recommendedName>
        <fullName evidence="3">DUF4136 domain-containing protein</fullName>
    </recommendedName>
</protein>
<proteinExistence type="predicted"/>
<evidence type="ECO:0000313" key="2">
    <source>
        <dbReference type="Proteomes" id="UP001595616"/>
    </source>
</evidence>
<dbReference type="Proteomes" id="UP001595616">
    <property type="component" value="Unassembled WGS sequence"/>
</dbReference>